<protein>
    <submittedName>
        <fullName evidence="2">Uncharacterized protein</fullName>
    </submittedName>
</protein>
<reference evidence="2" key="1">
    <citation type="submission" date="2023-03" db="EMBL/GenBank/DDBJ databases">
        <title>Massive genome expansion in bonnet fungi (Mycena s.s.) driven by repeated elements and novel gene families across ecological guilds.</title>
        <authorList>
            <consortium name="Lawrence Berkeley National Laboratory"/>
            <person name="Harder C.B."/>
            <person name="Miyauchi S."/>
            <person name="Viragh M."/>
            <person name="Kuo A."/>
            <person name="Thoen E."/>
            <person name="Andreopoulos B."/>
            <person name="Lu D."/>
            <person name="Skrede I."/>
            <person name="Drula E."/>
            <person name="Henrissat B."/>
            <person name="Morin E."/>
            <person name="Kohler A."/>
            <person name="Barry K."/>
            <person name="LaButti K."/>
            <person name="Morin E."/>
            <person name="Salamov A."/>
            <person name="Lipzen A."/>
            <person name="Mereny Z."/>
            <person name="Hegedus B."/>
            <person name="Baldrian P."/>
            <person name="Stursova M."/>
            <person name="Weitz H."/>
            <person name="Taylor A."/>
            <person name="Grigoriev I.V."/>
            <person name="Nagy L.G."/>
            <person name="Martin F."/>
            <person name="Kauserud H."/>
        </authorList>
    </citation>
    <scope>NUCLEOTIDE SEQUENCE</scope>
    <source>
        <strain evidence="2">CBHHK188m</strain>
    </source>
</reference>
<evidence type="ECO:0000313" key="2">
    <source>
        <dbReference type="EMBL" id="KAJ7736976.1"/>
    </source>
</evidence>
<dbReference type="Proteomes" id="UP001215280">
    <property type="component" value="Unassembled WGS sequence"/>
</dbReference>
<keyword evidence="3" id="KW-1185">Reference proteome</keyword>
<comment type="caution">
    <text evidence="2">The sequence shown here is derived from an EMBL/GenBank/DDBJ whole genome shotgun (WGS) entry which is preliminary data.</text>
</comment>
<accession>A0AAD7MXK9</accession>
<feature type="region of interest" description="Disordered" evidence="1">
    <location>
        <begin position="178"/>
        <end position="204"/>
    </location>
</feature>
<evidence type="ECO:0000313" key="3">
    <source>
        <dbReference type="Proteomes" id="UP001215280"/>
    </source>
</evidence>
<dbReference type="AlphaFoldDB" id="A0AAD7MXK9"/>
<feature type="region of interest" description="Disordered" evidence="1">
    <location>
        <begin position="238"/>
        <end position="260"/>
    </location>
</feature>
<organism evidence="2 3">
    <name type="scientific">Mycena maculata</name>
    <dbReference type="NCBI Taxonomy" id="230809"/>
    <lineage>
        <taxon>Eukaryota</taxon>
        <taxon>Fungi</taxon>
        <taxon>Dikarya</taxon>
        <taxon>Basidiomycota</taxon>
        <taxon>Agaricomycotina</taxon>
        <taxon>Agaricomycetes</taxon>
        <taxon>Agaricomycetidae</taxon>
        <taxon>Agaricales</taxon>
        <taxon>Marasmiineae</taxon>
        <taxon>Mycenaceae</taxon>
        <taxon>Mycena</taxon>
    </lineage>
</organism>
<gene>
    <name evidence="2" type="ORF">DFH07DRAFT_779512</name>
</gene>
<evidence type="ECO:0000256" key="1">
    <source>
        <dbReference type="SAM" id="MobiDB-lite"/>
    </source>
</evidence>
<sequence length="290" mass="32290">MIWCTVCPVHHFRPLSCLKIPGHEANSDQFLKTRTPTNAEILRREIEILQLQSQEEEFEGADDETIPQFIENLRDNAIRVWLSAVVAVPRDEHNYPHLEHVDQTLSASSTMMAAKFRYIHYKAEERWTISGPGVSSCEGRTSRQRRRQHSWPWRRHSAAIERVRGGDYELLATATCRATRTASQRGQGERRQTPSGGSSRFRRPAPGSLALSCELVAATPGAGAGMHRTLVEYLSKRGTPFPRLPQQAGRAPGTATYGTGMVSGTTQIVGLQLRAMDAYENNSPGGVIRT</sequence>
<dbReference type="EMBL" id="JARJLG010000146">
    <property type="protein sequence ID" value="KAJ7736976.1"/>
    <property type="molecule type" value="Genomic_DNA"/>
</dbReference>
<proteinExistence type="predicted"/>
<name>A0AAD7MXK9_9AGAR</name>